<dbReference type="STRING" id="1349785.GCA_000509405_02185"/>
<protein>
    <submittedName>
        <fullName evidence="2">Uncharacterized protein</fullName>
    </submittedName>
</protein>
<dbReference type="RefSeq" id="WP_157926227.1">
    <property type="nucleotide sequence ID" value="NZ_BAUG01000008.1"/>
</dbReference>
<keyword evidence="3" id="KW-1185">Reference proteome</keyword>
<dbReference type="Proteomes" id="UP000231564">
    <property type="component" value="Chromosome MARIT"/>
</dbReference>
<name>A0A2H1E9L8_9FLAO</name>
<dbReference type="EMBL" id="LT634361">
    <property type="protein sequence ID" value="SFZ82583.1"/>
    <property type="molecule type" value="Genomic_DNA"/>
</dbReference>
<feature type="region of interest" description="Disordered" evidence="1">
    <location>
        <begin position="28"/>
        <end position="52"/>
    </location>
</feature>
<reference evidence="2 3" key="1">
    <citation type="submission" date="2016-11" db="EMBL/GenBank/DDBJ databases">
        <authorList>
            <person name="Jaros S."/>
            <person name="Januszkiewicz K."/>
            <person name="Wedrychowicz H."/>
        </authorList>
    </citation>
    <scope>NUCLEOTIDE SEQUENCE [LARGE SCALE GENOMIC DNA]</scope>
    <source>
        <strain evidence="2">NCIMB 2154T</strain>
    </source>
</reference>
<evidence type="ECO:0000313" key="2">
    <source>
        <dbReference type="EMBL" id="SFZ82583.1"/>
    </source>
</evidence>
<feature type="compositionally biased region" description="Acidic residues" evidence="1">
    <location>
        <begin position="40"/>
        <end position="52"/>
    </location>
</feature>
<organism evidence="2 3">
    <name type="scientific">Tenacibaculum maritimum NCIMB 2154</name>
    <dbReference type="NCBI Taxonomy" id="1349785"/>
    <lineage>
        <taxon>Bacteria</taxon>
        <taxon>Pseudomonadati</taxon>
        <taxon>Bacteroidota</taxon>
        <taxon>Flavobacteriia</taxon>
        <taxon>Flavobacteriales</taxon>
        <taxon>Flavobacteriaceae</taxon>
        <taxon>Tenacibaculum</taxon>
    </lineage>
</organism>
<dbReference type="AlphaFoldDB" id="A0A2H1E9L8"/>
<accession>A0A2H1E9L8</accession>
<dbReference type="GeneID" id="47724647"/>
<sequence length="52" mass="5604">MKKVILAIAIIISSSICISCTELDDNSPEQLEIQSIDTGGENEQDPDEDPNA</sequence>
<feature type="compositionally biased region" description="Polar residues" evidence="1">
    <location>
        <begin position="28"/>
        <end position="37"/>
    </location>
</feature>
<gene>
    <name evidence="2" type="ORF">MARIT_1656</name>
</gene>
<dbReference type="KEGG" id="tmar:MARIT_1656"/>
<evidence type="ECO:0000313" key="3">
    <source>
        <dbReference type="Proteomes" id="UP000231564"/>
    </source>
</evidence>
<evidence type="ECO:0000256" key="1">
    <source>
        <dbReference type="SAM" id="MobiDB-lite"/>
    </source>
</evidence>
<proteinExistence type="predicted"/>